<dbReference type="Proteomes" id="UP001495147">
    <property type="component" value="Unassembled WGS sequence"/>
</dbReference>
<feature type="binding site" evidence="5">
    <location>
        <position position="97"/>
    </location>
    <ligand>
        <name>substrate</name>
    </ligand>
</feature>
<dbReference type="EC" id="4.1.3.40" evidence="5"/>
<dbReference type="HAMAP" id="MF_01632">
    <property type="entry name" value="UbiC"/>
    <property type="match status" value="1"/>
</dbReference>
<sequence>MGLATRGSLRPWVMAPGSLSRRLAALGRGFEVQLLRQGLARLQAAERAALGARGPSLVREVLLHVGGEPVVWARSAVLLRATRGPWKALKGLGTRPLAHLLYGDPRIQRSALCPQRLPRVGATRRGLARSWQQAGQGLPPAGLQWSRSSVFTRGGAALRVMEVFAPALVGQPPGARRISGKPLPPFWVQTLPGPPRGPA</sequence>
<dbReference type="Gene3D" id="3.40.1410.10">
    <property type="entry name" value="Chorismate lyase-like"/>
    <property type="match status" value="1"/>
</dbReference>
<comment type="function">
    <text evidence="5">Removes the pyruvyl group from chorismate, with concomitant aromatization of the ring, to provide 4-hydroxybenzoate (4HB) for the ubiquinone pathway.</text>
</comment>
<comment type="similarity">
    <text evidence="5">Belongs to the UbiC family.</text>
</comment>
<reference evidence="6 7" key="1">
    <citation type="submission" date="2024-05" db="EMBL/GenBank/DDBJ databases">
        <title>Roseateles sp. DJS-2-20 16S ribosomal RNA gene Genome sequencing and assembly.</title>
        <authorList>
            <person name="Woo H."/>
        </authorList>
    </citation>
    <scope>NUCLEOTIDE SEQUENCE [LARGE SCALE GENOMIC DNA]</scope>
    <source>
        <strain evidence="6 7">DJS-2-20</strain>
    </source>
</reference>
<dbReference type="PANTHER" id="PTHR38683">
    <property type="entry name" value="CHORISMATE PYRUVATE-LYASE"/>
    <property type="match status" value="1"/>
</dbReference>
<evidence type="ECO:0000256" key="1">
    <source>
        <dbReference type="ARBA" id="ARBA00022490"/>
    </source>
</evidence>
<keyword evidence="3 5" id="KW-0456">Lyase</keyword>
<accession>A0ABV0FXH8</accession>
<comment type="subcellular location">
    <subcellularLocation>
        <location evidence="5">Cytoplasm</location>
    </subcellularLocation>
</comment>
<keyword evidence="4 5" id="KW-0670">Pyruvate</keyword>
<dbReference type="PANTHER" id="PTHR38683:SF1">
    <property type="entry name" value="CHORISMATE PYRUVATE-LYASE"/>
    <property type="match status" value="1"/>
</dbReference>
<evidence type="ECO:0000313" key="6">
    <source>
        <dbReference type="EMBL" id="MEO3690620.1"/>
    </source>
</evidence>
<dbReference type="InterPro" id="IPR007440">
    <property type="entry name" value="Chorismate--pyruvate_lyase"/>
</dbReference>
<comment type="pathway">
    <text evidence="5">Cofactor biosynthesis; ubiquinone biosynthesis.</text>
</comment>
<proteinExistence type="inferred from homology"/>
<feature type="binding site" evidence="5">
    <location>
        <position position="162"/>
    </location>
    <ligand>
        <name>substrate</name>
    </ligand>
</feature>
<dbReference type="EMBL" id="JBDPZD010000001">
    <property type="protein sequence ID" value="MEO3690620.1"/>
    <property type="molecule type" value="Genomic_DNA"/>
</dbReference>
<feature type="binding site" evidence="5">
    <location>
        <position position="59"/>
    </location>
    <ligand>
        <name>substrate</name>
    </ligand>
</feature>
<dbReference type="RefSeq" id="WP_347703444.1">
    <property type="nucleotide sequence ID" value="NZ_JBDPZD010000001.1"/>
</dbReference>
<protein>
    <recommendedName>
        <fullName evidence="5">Probable chorismate pyruvate-lyase</fullName>
        <shortName evidence="5">CL</shortName>
        <shortName evidence="5">CPL</shortName>
        <ecNumber evidence="5">4.1.3.40</ecNumber>
    </recommendedName>
</protein>
<comment type="catalytic activity">
    <reaction evidence="5">
        <text>chorismate = 4-hydroxybenzoate + pyruvate</text>
        <dbReference type="Rhea" id="RHEA:16505"/>
        <dbReference type="ChEBI" id="CHEBI:15361"/>
        <dbReference type="ChEBI" id="CHEBI:17879"/>
        <dbReference type="ChEBI" id="CHEBI:29748"/>
        <dbReference type="EC" id="4.1.3.40"/>
    </reaction>
</comment>
<dbReference type="GO" id="GO:0008813">
    <property type="term" value="F:chorismate lyase activity"/>
    <property type="evidence" value="ECO:0007669"/>
    <property type="project" value="UniProtKB-EC"/>
</dbReference>
<dbReference type="InterPro" id="IPR028978">
    <property type="entry name" value="Chorismate_lyase_/UTRA_dom_sf"/>
</dbReference>
<dbReference type="Pfam" id="PF04345">
    <property type="entry name" value="Chor_lyase"/>
    <property type="match status" value="1"/>
</dbReference>
<dbReference type="SUPFAM" id="SSF64288">
    <property type="entry name" value="Chorismate lyase-like"/>
    <property type="match status" value="1"/>
</dbReference>
<name>A0ABV0FXH8_9BURK</name>
<keyword evidence="2 5" id="KW-0831">Ubiquinone biosynthesis</keyword>
<evidence type="ECO:0000256" key="3">
    <source>
        <dbReference type="ARBA" id="ARBA00023239"/>
    </source>
</evidence>
<evidence type="ECO:0000256" key="4">
    <source>
        <dbReference type="ARBA" id="ARBA00023317"/>
    </source>
</evidence>
<gene>
    <name evidence="5" type="primary">ubiC</name>
    <name evidence="6" type="ORF">ABDJ85_04015</name>
</gene>
<comment type="caution">
    <text evidence="6">The sequence shown here is derived from an EMBL/GenBank/DDBJ whole genome shotgun (WGS) entry which is preliminary data.</text>
</comment>
<evidence type="ECO:0000313" key="7">
    <source>
        <dbReference type="Proteomes" id="UP001495147"/>
    </source>
</evidence>
<evidence type="ECO:0000256" key="5">
    <source>
        <dbReference type="HAMAP-Rule" id="MF_01632"/>
    </source>
</evidence>
<keyword evidence="7" id="KW-1185">Reference proteome</keyword>
<keyword evidence="1 5" id="KW-0963">Cytoplasm</keyword>
<comment type="caution">
    <text evidence="5">Lacks conserved residue(s) required for the propagation of feature annotation.</text>
</comment>
<organism evidence="6 7">
    <name type="scientific">Roseateles paludis</name>
    <dbReference type="NCBI Taxonomy" id="3145238"/>
    <lineage>
        <taxon>Bacteria</taxon>
        <taxon>Pseudomonadati</taxon>
        <taxon>Pseudomonadota</taxon>
        <taxon>Betaproteobacteria</taxon>
        <taxon>Burkholderiales</taxon>
        <taxon>Sphaerotilaceae</taxon>
        <taxon>Roseateles</taxon>
    </lineage>
</organism>
<evidence type="ECO:0000256" key="2">
    <source>
        <dbReference type="ARBA" id="ARBA00022688"/>
    </source>
</evidence>